<dbReference type="Gene3D" id="3.40.228.10">
    <property type="entry name" value="Dimethylsulfoxide Reductase, domain 2"/>
    <property type="match status" value="1"/>
</dbReference>
<keyword evidence="8" id="KW-1185">Reference proteome</keyword>
<comment type="caution">
    <text evidence="7">The sequence shown here is derived from an EMBL/GenBank/DDBJ whole genome shotgun (WGS) entry which is preliminary data.</text>
</comment>
<evidence type="ECO:0000256" key="2">
    <source>
        <dbReference type="ARBA" id="ARBA00022723"/>
    </source>
</evidence>
<dbReference type="Pfam" id="PF00384">
    <property type="entry name" value="Molybdopterin"/>
    <property type="match status" value="1"/>
</dbReference>
<keyword evidence="2" id="KW-0479">Metal-binding</keyword>
<dbReference type="InterPro" id="IPR050123">
    <property type="entry name" value="Prok_molybdopt-oxidoreductase"/>
</dbReference>
<dbReference type="PROSITE" id="PS51669">
    <property type="entry name" value="4FE4S_MOW_BIS_MGD"/>
    <property type="match status" value="1"/>
</dbReference>
<dbReference type="Gene3D" id="2.40.40.20">
    <property type="match status" value="1"/>
</dbReference>
<evidence type="ECO:0000259" key="6">
    <source>
        <dbReference type="PROSITE" id="PS51669"/>
    </source>
</evidence>
<dbReference type="InterPro" id="IPR006963">
    <property type="entry name" value="Mopterin_OxRdtase_4Fe-4S_dom"/>
</dbReference>
<keyword evidence="4" id="KW-0408">Iron</keyword>
<keyword evidence="1" id="KW-0004">4Fe-4S</keyword>
<dbReference type="RefSeq" id="WP_378063445.1">
    <property type="nucleotide sequence ID" value="NZ_JBHSXS010000011.1"/>
</dbReference>
<dbReference type="Pfam" id="PF04879">
    <property type="entry name" value="Molybdop_Fe4S4"/>
    <property type="match status" value="1"/>
</dbReference>
<dbReference type="EMBL" id="JBHSXS010000011">
    <property type="protein sequence ID" value="MFC6882126.1"/>
    <property type="molecule type" value="Genomic_DNA"/>
</dbReference>
<dbReference type="Proteomes" id="UP001596380">
    <property type="component" value="Unassembled WGS sequence"/>
</dbReference>
<keyword evidence="3" id="KW-0560">Oxidoreductase</keyword>
<dbReference type="SMART" id="SM00926">
    <property type="entry name" value="Molybdop_Fe4S4"/>
    <property type="match status" value="1"/>
</dbReference>
<evidence type="ECO:0000256" key="4">
    <source>
        <dbReference type="ARBA" id="ARBA00023004"/>
    </source>
</evidence>
<sequence length="722" mass="78315">MGTTQAFTYCRICEPLCGLEATVRDGGLLQIRPDRRHPLSKGFACPKGIAMTEVQNDPDRVVHPLRRRADGSGFDRVSWDEALDDIAGRLNAIRRRHGGEAIGWYFGNPATFSYSHPLWMNGFMAALGSPHFYSAGSQDTNNRFAASALLYGSPVLVPIPDLKRTDLLLMLGANPHVSHGSLITAPRVKDDLAAIVRRGGRVIVGDPRRTETARAYEHLPVLPDGDAWLLLSLLNVLFDEELEDRDACARQATGVRTLRRLAAAFPPEETASRSGVPAPTARALARDLAAAERAVVYGRTGTCLGRYGTLTAFLIDAVTLVTGNLDRPGGGIFGGSPIRVDEILRLSGLATYGRTRSRVGGYPDVLGTFPAGVMAEEITTPGPGRLRALLVSAGNPVSSLPGSAAVDAALDELDLLVCIDLYVTDTGRKADYVLPATTFLEREDFPLPFLQNHLTPYVTWTEPVVPPRGEARQEWEIIDDLARRMRLGIGAFGPQRLAHRLGVRPSPRRMVDALLRTGPYGDWYGLRRGGLSLRELRERPHGVVLADHHRTGTLRRRILHKDRRVHLAPPEIVAEVERLAAAPAPPAEFPLRLIGMRELRSHNSWMHNAPALMRGKRRHTARVNPEDAAEHGLQDGALCRISSAHGSIDLPVTVTDEMTPGTVAVPHGWGHQGGGWRGANAAGGANVNLLASPDPDDLEPLAGMAHLNAVPITLAPLPPARH</sequence>
<gene>
    <name evidence="7" type="ORF">ACFQKB_20400</name>
</gene>
<dbReference type="SUPFAM" id="SSF50692">
    <property type="entry name" value="ADC-like"/>
    <property type="match status" value="1"/>
</dbReference>
<dbReference type="Pfam" id="PF01568">
    <property type="entry name" value="Molydop_binding"/>
    <property type="match status" value="1"/>
</dbReference>
<dbReference type="InterPro" id="IPR006656">
    <property type="entry name" value="Mopterin_OxRdtase"/>
</dbReference>
<dbReference type="InterPro" id="IPR006657">
    <property type="entry name" value="MoPterin_dinucl-bd_dom"/>
</dbReference>
<reference evidence="8" key="1">
    <citation type="journal article" date="2019" name="Int. J. Syst. Evol. Microbiol.">
        <title>The Global Catalogue of Microorganisms (GCM) 10K type strain sequencing project: providing services to taxonomists for standard genome sequencing and annotation.</title>
        <authorList>
            <consortium name="The Broad Institute Genomics Platform"/>
            <consortium name="The Broad Institute Genome Sequencing Center for Infectious Disease"/>
            <person name="Wu L."/>
            <person name="Ma J."/>
        </authorList>
    </citation>
    <scope>NUCLEOTIDE SEQUENCE [LARGE SCALE GENOMIC DNA]</scope>
    <source>
        <strain evidence="8">JCM 3369</strain>
    </source>
</reference>
<evidence type="ECO:0000256" key="5">
    <source>
        <dbReference type="ARBA" id="ARBA00023014"/>
    </source>
</evidence>
<accession>A0ABW2CN87</accession>
<name>A0ABW2CN87_9ACTN</name>
<dbReference type="Gene3D" id="3.40.50.740">
    <property type="match status" value="1"/>
</dbReference>
<evidence type="ECO:0000256" key="3">
    <source>
        <dbReference type="ARBA" id="ARBA00023002"/>
    </source>
</evidence>
<keyword evidence="5" id="KW-0411">Iron-sulfur</keyword>
<proteinExistence type="predicted"/>
<evidence type="ECO:0000313" key="8">
    <source>
        <dbReference type="Proteomes" id="UP001596380"/>
    </source>
</evidence>
<dbReference type="InterPro" id="IPR009010">
    <property type="entry name" value="Asp_de-COase-like_dom_sf"/>
</dbReference>
<dbReference type="PANTHER" id="PTHR43105">
    <property type="entry name" value="RESPIRATORY NITRATE REDUCTASE"/>
    <property type="match status" value="1"/>
</dbReference>
<feature type="domain" description="4Fe-4S Mo/W bis-MGD-type" evidence="6">
    <location>
        <begin position="3"/>
        <end position="59"/>
    </location>
</feature>
<dbReference type="PANTHER" id="PTHR43105:SF9">
    <property type="entry name" value="NADPH-FE(3+) OXIDOREDUCTASE SUBUNIT ALPHA"/>
    <property type="match status" value="1"/>
</dbReference>
<dbReference type="SUPFAM" id="SSF53706">
    <property type="entry name" value="Formate dehydrogenase/DMSO reductase, domains 1-3"/>
    <property type="match status" value="1"/>
</dbReference>
<evidence type="ECO:0000256" key="1">
    <source>
        <dbReference type="ARBA" id="ARBA00022485"/>
    </source>
</evidence>
<protein>
    <submittedName>
        <fullName evidence="7">Molybdopterin-dependent oxidoreductase</fullName>
    </submittedName>
</protein>
<organism evidence="7 8">
    <name type="scientific">Actinomadura yumaensis</name>
    <dbReference type="NCBI Taxonomy" id="111807"/>
    <lineage>
        <taxon>Bacteria</taxon>
        <taxon>Bacillati</taxon>
        <taxon>Actinomycetota</taxon>
        <taxon>Actinomycetes</taxon>
        <taxon>Streptosporangiales</taxon>
        <taxon>Thermomonosporaceae</taxon>
        <taxon>Actinomadura</taxon>
    </lineage>
</organism>
<evidence type="ECO:0000313" key="7">
    <source>
        <dbReference type="EMBL" id="MFC6882126.1"/>
    </source>
</evidence>
<dbReference type="Gene3D" id="2.20.25.90">
    <property type="entry name" value="ADC-like domains"/>
    <property type="match status" value="1"/>
</dbReference>